<feature type="domain" description="HYDIN/VesB/CFA65-like Ig-like" evidence="6">
    <location>
        <begin position="332"/>
        <end position="432"/>
    </location>
</feature>
<proteinExistence type="predicted"/>
<gene>
    <name evidence="7" type="primary">Hydin_0</name>
    <name evidence="7" type="ORF">NYCBRA_R06759</name>
</gene>
<dbReference type="GO" id="GO:0003341">
    <property type="term" value="P:cilium movement"/>
    <property type="evidence" value="ECO:0007669"/>
    <property type="project" value="TreeGrafter"/>
</dbReference>
<sequence>QVPRLVKVVLENSPYFKLISPNDVCRKVAPGMTSTFRVLFSPEENKDYSHWLICITEREKFVVPIRAIGARAILDFPDELNFSVCPVKYSTQKTLLVHNVGNREARYSISTQSPFSVDPSIGCLGIGDTVQVTAEFHPLKTGDHSGSMIVHYDTGEDIHTSLYGEAADVNIRLERNSLTVEKTYLTLANHRSVVIHNRSEILAHFQWKAFVTQEEEDQQKQRLCHWLQKREEVKVDVLKECTVDPTFRESLRLLSRGFQNQRAKVQGDSMLFSDEIFTIEPVEGDIRPNSSIEINVIFKPREARVYQQMAYCDISGRETRLPLHIKGEGLGPCLCFSFDQLDIGKVFIGSANSYEAILVNKGLIDAPFNLVPPATALGSCFTFLPQKGTVSPHGLQVIKISFSSTILGQFTEEFRFNVNGSPEPVTLTIRGCVIGPTFHFNVPSLSFGDVSFGFPRTLSCRLTNTSLVPMTFNLRIPGDGSGEPSVTSIDQVSDNTRWSWRKGAPGHVKPTEFTITPCRGTIRSQGVLDIQVTLCSNTVKTYELALVVDVNGVGKEVSSLPLTARCVVPPLRVLNPVMTFGRCFLKFPYQQMLTLVNDSDLPGCYRILPQKQKEENAVRYSSPVMCGIIQPHGSVEVPFTLEVQATGEQDAIAHVVVFGSEESPLKIDLVSTGEGPVVYVHPSEISFGSIQVLQDASRTLHLSNQTVIPAYFWAEMAGKCSRWRIEPSKGVIPPETEVSVAVVANLDDTEKFKDEVNLFIENSRSYTIPVRAVGIGTTIVTDGRFAPELNLGLHFSLAPYYYRFKIMNKGRRTHRLYWTTEGFSAFRRHRRFPAVSNAKGKDSSQRPKTASPVFQLRPSSMELMPGETMEVMLEGLSSTPLVVKERLLCHARVGTKTEKEKIMQVDVMCEFVAPVLQMSSREITFRVEKNPGDVLTLQYKPLSLKNVSCLPINVVLAIEQPFVVCDVDRQPLPADPMKLEVGEELHLSIKFNPAYEKDLSIRVVEKALKIQFLEHPHEEQVTVRGEVYFPNLHIQTRALDFGCIFNDTEQEHYVKITNCSPLPVRYRWTFLADSTMSQLRYVSARTEHWLHPASSCKLVCRKCRWSLCLVCGWAWTHGVDIPVLDLHPGPISAASGLVRWWKVKQSVSSRPASCLLQPMVLVFQVLPPAAAKPQRSVRIKQLMQFMEEKPLALGMEEVFDIVPLFGELQPGESQRVTFTFFGHANIVAHATALCRVEGGPTYEIVLSGEASLISYIVDTTEIDCGLQLFYEVTQAEVTLQNSGKMGFTYAALSPSTATAASPLPGVPLVVPSTGYIGPGKEQVLQVYYLPGVPGVFHRTFRIQVGHLEAEEISLKGEGIFPRICLNLPRNI</sequence>
<evidence type="ECO:0000256" key="2">
    <source>
        <dbReference type="ARBA" id="ARBA00004496"/>
    </source>
</evidence>
<dbReference type="GO" id="GO:1904158">
    <property type="term" value="P:axonemal central apparatus assembly"/>
    <property type="evidence" value="ECO:0007669"/>
    <property type="project" value="TreeGrafter"/>
</dbReference>
<feature type="non-terminal residue" evidence="7">
    <location>
        <position position="1371"/>
    </location>
</feature>
<organism evidence="7 8">
    <name type="scientific">Nyctibius bracteatus</name>
    <name type="common">Rufous potoo</name>
    <dbReference type="NCBI Taxonomy" id="48426"/>
    <lineage>
        <taxon>Eukaryota</taxon>
        <taxon>Metazoa</taxon>
        <taxon>Chordata</taxon>
        <taxon>Craniata</taxon>
        <taxon>Vertebrata</taxon>
        <taxon>Euteleostomi</taxon>
        <taxon>Archelosauria</taxon>
        <taxon>Archosauria</taxon>
        <taxon>Dinosauria</taxon>
        <taxon>Saurischia</taxon>
        <taxon>Theropoda</taxon>
        <taxon>Coelurosauria</taxon>
        <taxon>Aves</taxon>
        <taxon>Neognathae</taxon>
        <taxon>Neoaves</taxon>
        <taxon>Strisores</taxon>
        <taxon>Caprimulgiformes</taxon>
        <taxon>Nyctibiidae</taxon>
        <taxon>Nyctibius</taxon>
    </lineage>
</organism>
<evidence type="ECO:0000256" key="4">
    <source>
        <dbReference type="ARBA" id="ARBA00023069"/>
    </source>
</evidence>
<evidence type="ECO:0000256" key="3">
    <source>
        <dbReference type="ARBA" id="ARBA00022490"/>
    </source>
</evidence>
<accession>A0A7K8TC71</accession>
<evidence type="ECO:0000256" key="5">
    <source>
        <dbReference type="ARBA" id="ARBA00023273"/>
    </source>
</evidence>
<dbReference type="PANTHER" id="PTHR23053:SF0">
    <property type="entry name" value="HYDROCEPHALUS-INDUCING PROTEIN HOMOLOG"/>
    <property type="match status" value="1"/>
</dbReference>
<dbReference type="InterPro" id="IPR053879">
    <property type="entry name" value="HYDIN_VesB_CFA65-like_Ig"/>
</dbReference>
<evidence type="ECO:0000259" key="6">
    <source>
        <dbReference type="Pfam" id="PF22544"/>
    </source>
</evidence>
<keyword evidence="5" id="KW-0966">Cell projection</keyword>
<keyword evidence="4" id="KW-0969">Cilium</keyword>
<comment type="subcellular location">
    <subcellularLocation>
        <location evidence="1">Cell projection</location>
        <location evidence="1">Cilium</location>
    </subcellularLocation>
    <subcellularLocation>
        <location evidence="2">Cytoplasm</location>
    </subcellularLocation>
</comment>
<dbReference type="EMBL" id="VWZB01002057">
    <property type="protein sequence ID" value="NXF39877.1"/>
    <property type="molecule type" value="Genomic_DNA"/>
</dbReference>
<feature type="non-terminal residue" evidence="7">
    <location>
        <position position="1"/>
    </location>
</feature>
<protein>
    <submittedName>
        <fullName evidence="7">HYDIN protein</fullName>
    </submittedName>
</protein>
<dbReference type="PANTHER" id="PTHR23053">
    <property type="entry name" value="DLEC1 DELETED IN LUNG AND ESOPHAGEAL CANCER 1"/>
    <property type="match status" value="1"/>
</dbReference>
<keyword evidence="3" id="KW-0963">Cytoplasm</keyword>
<dbReference type="InterPro" id="IPR013783">
    <property type="entry name" value="Ig-like_fold"/>
</dbReference>
<dbReference type="Gene3D" id="2.60.40.10">
    <property type="entry name" value="Immunoglobulins"/>
    <property type="match status" value="8"/>
</dbReference>
<dbReference type="Proteomes" id="UP000538472">
    <property type="component" value="Unassembled WGS sequence"/>
</dbReference>
<dbReference type="InterPro" id="IPR033305">
    <property type="entry name" value="Hydin-like"/>
</dbReference>
<dbReference type="GO" id="GO:0005930">
    <property type="term" value="C:axoneme"/>
    <property type="evidence" value="ECO:0007669"/>
    <property type="project" value="TreeGrafter"/>
</dbReference>
<dbReference type="Pfam" id="PF22544">
    <property type="entry name" value="HYDIN_VesB_CFA65-like_Ig"/>
    <property type="match status" value="2"/>
</dbReference>
<evidence type="ECO:0000313" key="7">
    <source>
        <dbReference type="EMBL" id="NXF39877.1"/>
    </source>
</evidence>
<feature type="domain" description="HYDIN/VesB/CFA65-like Ig-like" evidence="6">
    <location>
        <begin position="72"/>
        <end position="165"/>
    </location>
</feature>
<evidence type="ECO:0000313" key="8">
    <source>
        <dbReference type="Proteomes" id="UP000538472"/>
    </source>
</evidence>
<name>A0A7K8TC71_9AVES</name>
<keyword evidence="8" id="KW-1185">Reference proteome</keyword>
<comment type="caution">
    <text evidence="7">The sequence shown here is derived from an EMBL/GenBank/DDBJ whole genome shotgun (WGS) entry which is preliminary data.</text>
</comment>
<evidence type="ECO:0000256" key="1">
    <source>
        <dbReference type="ARBA" id="ARBA00004138"/>
    </source>
</evidence>
<reference evidence="7 8" key="1">
    <citation type="submission" date="2019-09" db="EMBL/GenBank/DDBJ databases">
        <title>Bird 10,000 Genomes (B10K) Project - Family phase.</title>
        <authorList>
            <person name="Zhang G."/>
        </authorList>
    </citation>
    <scope>NUCLEOTIDE SEQUENCE [LARGE SCALE GENOMIC DNA]</scope>
    <source>
        <strain evidence="7">B10K-CU-031-10</strain>
        <tissue evidence="7">Muscle</tissue>
    </source>
</reference>